<protein>
    <recommendedName>
        <fullName evidence="3">Type IV pilin</fullName>
    </recommendedName>
</protein>
<dbReference type="Proteomes" id="UP000809621">
    <property type="component" value="Unassembled WGS sequence"/>
</dbReference>
<gene>
    <name evidence="1" type="ORF">JQC93_14115</name>
</gene>
<sequence>MIEVLVGLSVLTAGLLSLFSLQAHFITSTEHALQNLRALHQMDSQLEYFRTRSSSPSAAVGSLDFALLTTGHRTERVDGIELSWEVSTVALAAEPLKQVEVTATWQDRKGTTHTKKLTTLYSQYGEFD</sequence>
<keyword evidence="2" id="KW-1185">Reference proteome</keyword>
<evidence type="ECO:0000313" key="1">
    <source>
        <dbReference type="EMBL" id="MBM7037546.1"/>
    </source>
</evidence>
<reference evidence="1 2" key="1">
    <citation type="submission" date="2021-02" db="EMBL/GenBank/DDBJ databases">
        <authorList>
            <person name="Park J.-S."/>
        </authorList>
    </citation>
    <scope>NUCLEOTIDE SEQUENCE [LARGE SCALE GENOMIC DNA]</scope>
    <source>
        <strain evidence="1 2">188UL20-2</strain>
    </source>
</reference>
<name>A0ABS2HNU9_9VIBR</name>
<dbReference type="RefSeq" id="WP_205159061.1">
    <property type="nucleotide sequence ID" value="NZ_JAFEUM010000005.1"/>
</dbReference>
<organism evidence="1 2">
    <name type="scientific">Vibrio ulleungensis</name>
    <dbReference type="NCBI Taxonomy" id="2807619"/>
    <lineage>
        <taxon>Bacteria</taxon>
        <taxon>Pseudomonadati</taxon>
        <taxon>Pseudomonadota</taxon>
        <taxon>Gammaproteobacteria</taxon>
        <taxon>Vibrionales</taxon>
        <taxon>Vibrionaceae</taxon>
        <taxon>Vibrio</taxon>
    </lineage>
</organism>
<accession>A0ABS2HNU9</accession>
<comment type="caution">
    <text evidence="1">The sequence shown here is derived from an EMBL/GenBank/DDBJ whole genome shotgun (WGS) entry which is preliminary data.</text>
</comment>
<evidence type="ECO:0000313" key="2">
    <source>
        <dbReference type="Proteomes" id="UP000809621"/>
    </source>
</evidence>
<proteinExistence type="predicted"/>
<evidence type="ECO:0008006" key="3">
    <source>
        <dbReference type="Google" id="ProtNLM"/>
    </source>
</evidence>
<dbReference type="EMBL" id="JAFEUM010000005">
    <property type="protein sequence ID" value="MBM7037546.1"/>
    <property type="molecule type" value="Genomic_DNA"/>
</dbReference>